<dbReference type="OrthoDB" id="101998at2759"/>
<dbReference type="AlphaFoldDB" id="A0A225VFI8"/>
<evidence type="ECO:0000313" key="2">
    <source>
        <dbReference type="Proteomes" id="UP000198211"/>
    </source>
</evidence>
<protein>
    <recommendedName>
        <fullName evidence="3">HAT C-terminal dimerisation domain-containing protein</fullName>
    </recommendedName>
</protein>
<reference evidence="2" key="1">
    <citation type="submission" date="2017-03" db="EMBL/GenBank/DDBJ databases">
        <title>Phytopthora megakarya and P. palmivora, two closely related causual agents of cacao black pod achieved similar genome size and gene model numbers by different mechanisms.</title>
        <authorList>
            <person name="Ali S."/>
            <person name="Shao J."/>
            <person name="Larry D.J."/>
            <person name="Kronmiller B."/>
            <person name="Shen D."/>
            <person name="Strem M.D."/>
            <person name="Melnick R.L."/>
            <person name="Guiltinan M.J."/>
            <person name="Tyler B.M."/>
            <person name="Meinhardt L.W."/>
            <person name="Bailey B.A."/>
        </authorList>
    </citation>
    <scope>NUCLEOTIDE SEQUENCE [LARGE SCALE GENOMIC DNA]</scope>
    <source>
        <strain evidence="2">zdho120</strain>
    </source>
</reference>
<dbReference type="Proteomes" id="UP000198211">
    <property type="component" value="Unassembled WGS sequence"/>
</dbReference>
<evidence type="ECO:0000313" key="1">
    <source>
        <dbReference type="EMBL" id="OWZ04135.1"/>
    </source>
</evidence>
<proteinExistence type="predicted"/>
<evidence type="ECO:0008006" key="3">
    <source>
        <dbReference type="Google" id="ProtNLM"/>
    </source>
</evidence>
<keyword evidence="2" id="KW-1185">Reference proteome</keyword>
<comment type="caution">
    <text evidence="1">The sequence shown here is derived from an EMBL/GenBank/DDBJ whole genome shotgun (WGS) entry which is preliminary data.</text>
</comment>
<name>A0A225VFI8_9STRA</name>
<gene>
    <name evidence="1" type="ORF">PHMEG_00024018</name>
</gene>
<dbReference type="EMBL" id="NBNE01005133">
    <property type="protein sequence ID" value="OWZ04135.1"/>
    <property type="molecule type" value="Genomic_DNA"/>
</dbReference>
<accession>A0A225VFI8</accession>
<organism evidence="1 2">
    <name type="scientific">Phytophthora megakarya</name>
    <dbReference type="NCBI Taxonomy" id="4795"/>
    <lineage>
        <taxon>Eukaryota</taxon>
        <taxon>Sar</taxon>
        <taxon>Stramenopiles</taxon>
        <taxon>Oomycota</taxon>
        <taxon>Peronosporomycetes</taxon>
        <taxon>Peronosporales</taxon>
        <taxon>Peronosporaceae</taxon>
        <taxon>Phytophthora</taxon>
    </lineage>
</organism>
<sequence>MALDSIPRPRRTPAEVKVAVVARAKEREHDKSKYIDLSWVQATSVEVERLYSSTKCMLGYLRKCMNSETLEPILFLQLNWDLVTNEVITKYVRNAREAGVDGSEEYDNYM</sequence>